<dbReference type="InterPro" id="IPR043127">
    <property type="entry name" value="Sec-1-like_dom3a"/>
</dbReference>
<accession>A0AAD9IJC4</accession>
<sequence>MPLRELRDYNRSKIFEALDRVRGRKALVLEPEFAGPLGLVVEASALREHGVEIFGALDDAERLVPQLATQGVRQVVYVLRGSQASLFGAVRHVSHCRQHCGVDLEFTWLLVPRPTRLAARLLDGARLTADVATHALPLTWICMDEDVLSLELPGALRALAADGDVGCLWDLAVALDDFQARYGAVPRIKAKGAASVELVRLLGRMRHDRGAEAPALGGGPTMMVVLDRSVDMITPSCMQFTYEGLLEELLGLRCGQLQLPVEAGRKVYGLTAADAVFQETRGRLYQDARRWINDSLRDIQRFRDQRLRTAEIPALHGFVAELRGKLERLRLHTELVEAVAGRLQQPALAARAAIEAALLNAEDQAAAIGELVHCEDDPLAVLRLLCLCSAVHGGLPRRALDALRRDFLNAYGHRHLLTLAALQRAGLIKVREAKRSTYAAVAAALRLMPAPEPGAEPPPDISYVYAGYAPLSARLVQAAVGQGGWAAQRAALEALPGPSLEVVQGTSAEGRPTHSTDRSADGVKINHAQAEDASSQPDPATPRRPVVLVVFVGGVTSAEVAALRLLSQHNLVPCDFVVATTAMVTGRSLMLEFAAV</sequence>
<evidence type="ECO:0000313" key="2">
    <source>
        <dbReference type="EMBL" id="KAK2078791.1"/>
    </source>
</evidence>
<comment type="similarity">
    <text evidence="1">Belongs to the STXBP/unc-18/SEC1 family.</text>
</comment>
<organism evidence="2 3">
    <name type="scientific">Prototheca wickerhamii</name>
    <dbReference type="NCBI Taxonomy" id="3111"/>
    <lineage>
        <taxon>Eukaryota</taxon>
        <taxon>Viridiplantae</taxon>
        <taxon>Chlorophyta</taxon>
        <taxon>core chlorophytes</taxon>
        <taxon>Trebouxiophyceae</taxon>
        <taxon>Chlorellales</taxon>
        <taxon>Chlorellaceae</taxon>
        <taxon>Prototheca</taxon>
    </lineage>
</organism>
<protein>
    <submittedName>
        <fullName evidence="2">Uncharacterized protein</fullName>
    </submittedName>
</protein>
<dbReference type="InterPro" id="IPR043155">
    <property type="entry name" value="VPS33_dom3b"/>
</dbReference>
<dbReference type="PANTHER" id="PTHR11679">
    <property type="entry name" value="VESICLE PROTEIN SORTING-ASSOCIATED"/>
    <property type="match status" value="1"/>
</dbReference>
<dbReference type="InterPro" id="IPR027482">
    <property type="entry name" value="Sec1-like_dom2"/>
</dbReference>
<name>A0AAD9IJC4_PROWI</name>
<dbReference type="InterPro" id="IPR036045">
    <property type="entry name" value="Sec1-like_sf"/>
</dbReference>
<dbReference type="Proteomes" id="UP001255856">
    <property type="component" value="Unassembled WGS sequence"/>
</dbReference>
<gene>
    <name evidence="2" type="ORF">QBZ16_003631</name>
</gene>
<dbReference type="EMBL" id="JASFZW010000004">
    <property type="protein sequence ID" value="KAK2078791.1"/>
    <property type="molecule type" value="Genomic_DNA"/>
</dbReference>
<dbReference type="Gene3D" id="3.40.50.2060">
    <property type="match status" value="1"/>
</dbReference>
<dbReference type="SUPFAM" id="SSF56815">
    <property type="entry name" value="Sec1/munc18-like (SM) proteins"/>
    <property type="match status" value="1"/>
</dbReference>
<keyword evidence="3" id="KW-1185">Reference proteome</keyword>
<evidence type="ECO:0000256" key="1">
    <source>
        <dbReference type="ARBA" id="ARBA00009884"/>
    </source>
</evidence>
<dbReference type="Gene3D" id="1.25.40.850">
    <property type="match status" value="1"/>
</dbReference>
<dbReference type="GO" id="GO:0016192">
    <property type="term" value="P:vesicle-mediated transport"/>
    <property type="evidence" value="ECO:0007669"/>
    <property type="project" value="InterPro"/>
</dbReference>
<dbReference type="Gene3D" id="3.40.50.1910">
    <property type="match status" value="2"/>
</dbReference>
<comment type="caution">
    <text evidence="2">The sequence shown here is derived from an EMBL/GenBank/DDBJ whole genome shotgun (WGS) entry which is preliminary data.</text>
</comment>
<reference evidence="2" key="1">
    <citation type="submission" date="2021-01" db="EMBL/GenBank/DDBJ databases">
        <authorList>
            <person name="Eckstrom K.M.E."/>
        </authorList>
    </citation>
    <scope>NUCLEOTIDE SEQUENCE</scope>
    <source>
        <strain evidence="2">UVCC 0001</strain>
    </source>
</reference>
<dbReference type="InterPro" id="IPR001619">
    <property type="entry name" value="Sec1-like"/>
</dbReference>
<proteinExistence type="inferred from homology"/>
<dbReference type="Pfam" id="PF00995">
    <property type="entry name" value="Sec1"/>
    <property type="match status" value="1"/>
</dbReference>
<dbReference type="AlphaFoldDB" id="A0AAD9IJC4"/>
<dbReference type="InterPro" id="IPR043154">
    <property type="entry name" value="Sec-1-like_dom1"/>
</dbReference>
<evidence type="ECO:0000313" key="3">
    <source>
        <dbReference type="Proteomes" id="UP001255856"/>
    </source>
</evidence>
<dbReference type="Gene3D" id="3.90.830.10">
    <property type="entry name" value="Syntaxin Binding Protein 1, Chain A, domain 2"/>
    <property type="match status" value="1"/>
</dbReference>